<evidence type="ECO:0000256" key="6">
    <source>
        <dbReference type="ARBA" id="ARBA00023004"/>
    </source>
</evidence>
<gene>
    <name evidence="10" type="ORF">LTR62_000229</name>
</gene>
<dbReference type="InterPro" id="IPR036851">
    <property type="entry name" value="Chloroperoxidase-like_sf"/>
</dbReference>
<dbReference type="GO" id="GO:0046872">
    <property type="term" value="F:metal ion binding"/>
    <property type="evidence" value="ECO:0007669"/>
    <property type="project" value="UniProtKB-KW"/>
</dbReference>
<dbReference type="SUPFAM" id="SSF47571">
    <property type="entry name" value="Cloroperoxidase"/>
    <property type="match status" value="1"/>
</dbReference>
<evidence type="ECO:0000256" key="1">
    <source>
        <dbReference type="ARBA" id="ARBA00001970"/>
    </source>
</evidence>
<dbReference type="EMBL" id="JAVRRL010000001">
    <property type="protein sequence ID" value="KAK5119018.1"/>
    <property type="molecule type" value="Genomic_DNA"/>
</dbReference>
<organism evidence="10 11">
    <name type="scientific">Meristemomyces frigidus</name>
    <dbReference type="NCBI Taxonomy" id="1508187"/>
    <lineage>
        <taxon>Eukaryota</taxon>
        <taxon>Fungi</taxon>
        <taxon>Dikarya</taxon>
        <taxon>Ascomycota</taxon>
        <taxon>Pezizomycotina</taxon>
        <taxon>Dothideomycetes</taxon>
        <taxon>Dothideomycetidae</taxon>
        <taxon>Mycosphaerellales</taxon>
        <taxon>Teratosphaeriaceae</taxon>
        <taxon>Meristemomyces</taxon>
    </lineage>
</organism>
<comment type="caution">
    <text evidence="10">The sequence shown here is derived from an EMBL/GenBank/DDBJ whole genome shotgun (WGS) entry which is preliminary data.</text>
</comment>
<evidence type="ECO:0000256" key="2">
    <source>
        <dbReference type="ARBA" id="ARBA00022559"/>
    </source>
</evidence>
<dbReference type="Proteomes" id="UP001310890">
    <property type="component" value="Unassembled WGS sequence"/>
</dbReference>
<feature type="domain" description="Heme haloperoxidase family profile" evidence="9">
    <location>
        <begin position="118"/>
        <end position="343"/>
    </location>
</feature>
<evidence type="ECO:0000256" key="5">
    <source>
        <dbReference type="ARBA" id="ARBA00023002"/>
    </source>
</evidence>
<evidence type="ECO:0000313" key="10">
    <source>
        <dbReference type="EMBL" id="KAK5119018.1"/>
    </source>
</evidence>
<comment type="cofactor">
    <cofactor evidence="1">
        <name>heme b</name>
        <dbReference type="ChEBI" id="CHEBI:60344"/>
    </cofactor>
</comment>
<feature type="chain" id="PRO_5042849158" description="Heme haloperoxidase family profile domain-containing protein" evidence="8">
    <location>
        <begin position="16"/>
        <end position="454"/>
    </location>
</feature>
<dbReference type="PROSITE" id="PS51405">
    <property type="entry name" value="HEME_HALOPEROXIDASE"/>
    <property type="match status" value="1"/>
</dbReference>
<keyword evidence="3" id="KW-0349">Heme</keyword>
<evidence type="ECO:0000259" key="9">
    <source>
        <dbReference type="PROSITE" id="PS51405"/>
    </source>
</evidence>
<reference evidence="10" key="1">
    <citation type="submission" date="2023-08" db="EMBL/GenBank/DDBJ databases">
        <title>Black Yeasts Isolated from many extreme environments.</title>
        <authorList>
            <person name="Coleine C."/>
            <person name="Stajich J.E."/>
            <person name="Selbmann L."/>
        </authorList>
    </citation>
    <scope>NUCLEOTIDE SEQUENCE</scope>
    <source>
        <strain evidence="10">CCFEE 5401</strain>
    </source>
</reference>
<evidence type="ECO:0000256" key="4">
    <source>
        <dbReference type="ARBA" id="ARBA00022723"/>
    </source>
</evidence>
<dbReference type="PANTHER" id="PTHR33577">
    <property type="entry name" value="STERIGMATOCYSTIN BIOSYNTHESIS PEROXIDASE STCC-RELATED"/>
    <property type="match status" value="1"/>
</dbReference>
<keyword evidence="4" id="KW-0479">Metal-binding</keyword>
<evidence type="ECO:0000256" key="3">
    <source>
        <dbReference type="ARBA" id="ARBA00022617"/>
    </source>
</evidence>
<dbReference type="Gene3D" id="1.10.489.10">
    <property type="entry name" value="Chloroperoxidase-like"/>
    <property type="match status" value="1"/>
</dbReference>
<proteinExistence type="inferred from homology"/>
<sequence length="454" mass="47958">MKISTLLALVGVATASPCPYGQLAESGTLSAEDSAKFFAAREKRSAGETAPFEAEIAARNAEHAVQEQFYKRQILGGILNLGGGLLGGVLQPFTGVLGGLGVPTPQQFSLKEIPGDDASHQYVAPGATDVRGMCPTLNTMANHGYISRTGITTFAEAANACQITLGFGYDTCTFLSALGLLAGGDLPSGKYSIGGADARVPNTLGPSLGISKHGFFEVDNSISRQDAYFGNQANFQLERWERLVNITESYGGQFSIPTFADERVVLYNEAKSINPQFDAGTRWLAVTTAERVFIPRALPNGTDLNNADYANVAPFYLNETFPRDWYRRPTPYSLVNTGTDIADLLASSSELTTPGSNEGLGNFVPLGTDISDVTPAQATCFLASAVFDNTPGFLSPALIDNYATVQAFLAGAIAPFFAGQGCDLNFAEPGPDAGDATPGVSETCNVLRNGVYQC</sequence>
<evidence type="ECO:0000256" key="8">
    <source>
        <dbReference type="SAM" id="SignalP"/>
    </source>
</evidence>
<dbReference type="AlphaFoldDB" id="A0AAN7TIP3"/>
<feature type="signal peptide" evidence="8">
    <location>
        <begin position="1"/>
        <end position="15"/>
    </location>
</feature>
<dbReference type="PANTHER" id="PTHR33577:SF16">
    <property type="entry name" value="HEME HALOPEROXIDASE FAMILY PROFILE DOMAIN-CONTAINING PROTEIN"/>
    <property type="match status" value="1"/>
</dbReference>
<name>A0AAN7TIP3_9PEZI</name>
<keyword evidence="5" id="KW-0560">Oxidoreductase</keyword>
<evidence type="ECO:0000256" key="7">
    <source>
        <dbReference type="ARBA" id="ARBA00025795"/>
    </source>
</evidence>
<dbReference type="Pfam" id="PF01328">
    <property type="entry name" value="Peroxidase_2"/>
    <property type="match status" value="1"/>
</dbReference>
<dbReference type="GO" id="GO:0004601">
    <property type="term" value="F:peroxidase activity"/>
    <property type="evidence" value="ECO:0007669"/>
    <property type="project" value="UniProtKB-KW"/>
</dbReference>
<protein>
    <recommendedName>
        <fullName evidence="9">Heme haloperoxidase family profile domain-containing protein</fullName>
    </recommendedName>
</protein>
<keyword evidence="8" id="KW-0732">Signal</keyword>
<keyword evidence="2" id="KW-0575">Peroxidase</keyword>
<dbReference type="InterPro" id="IPR000028">
    <property type="entry name" value="Chloroperoxidase"/>
</dbReference>
<accession>A0AAN7TIP3</accession>
<comment type="similarity">
    <text evidence="7">Belongs to the chloroperoxidase family.</text>
</comment>
<evidence type="ECO:0000313" key="11">
    <source>
        <dbReference type="Proteomes" id="UP001310890"/>
    </source>
</evidence>
<keyword evidence="6" id="KW-0408">Iron</keyword>